<dbReference type="WBParaSite" id="BTMF_0001766501-mRNA-1">
    <property type="protein sequence ID" value="BTMF_0001766501-mRNA-1"/>
    <property type="gene ID" value="BTMF_0001766501"/>
</dbReference>
<sequence>LDQMDSEGITKVGQNLFALYSSLNCADLLQLSDVVLTNFYCADSFPNNVKMTKLHISDESLSRNVFSLHLHYYLLFTMSLFLIVLYF</sequence>
<reference evidence="2" key="1">
    <citation type="submission" date="2017-02" db="UniProtKB">
        <authorList>
            <consortium name="WormBaseParasite"/>
        </authorList>
    </citation>
    <scope>IDENTIFICATION</scope>
</reference>
<proteinExistence type="predicted"/>
<protein>
    <submittedName>
        <fullName evidence="2">Recep_L_domain domain-containing protein</fullName>
    </submittedName>
</protein>
<name>A0A0R3RC96_9BILA</name>
<feature type="transmembrane region" description="Helical" evidence="1">
    <location>
        <begin position="70"/>
        <end position="86"/>
    </location>
</feature>
<keyword evidence="1" id="KW-0472">Membrane</keyword>
<organism evidence="2">
    <name type="scientific">Brugia timori</name>
    <dbReference type="NCBI Taxonomy" id="42155"/>
    <lineage>
        <taxon>Eukaryota</taxon>
        <taxon>Metazoa</taxon>
        <taxon>Ecdysozoa</taxon>
        <taxon>Nematoda</taxon>
        <taxon>Chromadorea</taxon>
        <taxon>Rhabditida</taxon>
        <taxon>Spirurina</taxon>
        <taxon>Spiruromorpha</taxon>
        <taxon>Filarioidea</taxon>
        <taxon>Onchocercidae</taxon>
        <taxon>Brugia</taxon>
    </lineage>
</organism>
<evidence type="ECO:0000256" key="1">
    <source>
        <dbReference type="SAM" id="Phobius"/>
    </source>
</evidence>
<dbReference type="AlphaFoldDB" id="A0A0R3RC96"/>
<evidence type="ECO:0000313" key="2">
    <source>
        <dbReference type="WBParaSite" id="BTMF_0001766501-mRNA-1"/>
    </source>
</evidence>
<accession>A0A0R3RC96</accession>
<keyword evidence="1" id="KW-0812">Transmembrane</keyword>
<keyword evidence="1" id="KW-1133">Transmembrane helix</keyword>